<keyword evidence="1" id="KW-1133">Transmembrane helix</keyword>
<evidence type="ECO:0000313" key="2">
    <source>
        <dbReference type="EMBL" id="GJT78411.1"/>
    </source>
</evidence>
<dbReference type="EMBL" id="BQNB010018799">
    <property type="protein sequence ID" value="GJT78411.1"/>
    <property type="molecule type" value="Genomic_DNA"/>
</dbReference>
<name>A0ABQ5GRW5_9ASTR</name>
<keyword evidence="3" id="KW-1185">Reference proteome</keyword>
<evidence type="ECO:0000313" key="3">
    <source>
        <dbReference type="Proteomes" id="UP001151760"/>
    </source>
</evidence>
<organism evidence="2 3">
    <name type="scientific">Tanacetum coccineum</name>
    <dbReference type="NCBI Taxonomy" id="301880"/>
    <lineage>
        <taxon>Eukaryota</taxon>
        <taxon>Viridiplantae</taxon>
        <taxon>Streptophyta</taxon>
        <taxon>Embryophyta</taxon>
        <taxon>Tracheophyta</taxon>
        <taxon>Spermatophyta</taxon>
        <taxon>Magnoliopsida</taxon>
        <taxon>eudicotyledons</taxon>
        <taxon>Gunneridae</taxon>
        <taxon>Pentapetalae</taxon>
        <taxon>asterids</taxon>
        <taxon>campanulids</taxon>
        <taxon>Asterales</taxon>
        <taxon>Asteraceae</taxon>
        <taxon>Asteroideae</taxon>
        <taxon>Anthemideae</taxon>
        <taxon>Anthemidinae</taxon>
        <taxon>Tanacetum</taxon>
    </lineage>
</organism>
<feature type="transmembrane region" description="Helical" evidence="1">
    <location>
        <begin position="20"/>
        <end position="39"/>
    </location>
</feature>
<reference evidence="2" key="2">
    <citation type="submission" date="2022-01" db="EMBL/GenBank/DDBJ databases">
        <authorList>
            <person name="Yamashiro T."/>
            <person name="Shiraishi A."/>
            <person name="Satake H."/>
            <person name="Nakayama K."/>
        </authorList>
    </citation>
    <scope>NUCLEOTIDE SEQUENCE</scope>
</reference>
<protein>
    <recommendedName>
        <fullName evidence="4">CASP-like protein</fullName>
    </recommendedName>
</protein>
<comment type="caution">
    <text evidence="2">The sequence shown here is derived from an EMBL/GenBank/DDBJ whole genome shotgun (WGS) entry which is preliminary data.</text>
</comment>
<accession>A0ABQ5GRW5</accession>
<keyword evidence="1" id="KW-0812">Transmembrane</keyword>
<keyword evidence="1" id="KW-0472">Membrane</keyword>
<evidence type="ECO:0000256" key="1">
    <source>
        <dbReference type="SAM" id="Phobius"/>
    </source>
</evidence>
<dbReference type="Proteomes" id="UP001151760">
    <property type="component" value="Unassembled WGS sequence"/>
</dbReference>
<reference evidence="2" key="1">
    <citation type="journal article" date="2022" name="Int. J. Mol. Sci.">
        <title>Draft Genome of Tanacetum Coccineum: Genomic Comparison of Closely Related Tanacetum-Family Plants.</title>
        <authorList>
            <person name="Yamashiro T."/>
            <person name="Shiraishi A."/>
            <person name="Nakayama K."/>
            <person name="Satake H."/>
        </authorList>
    </citation>
    <scope>NUCLEOTIDE SEQUENCE</scope>
</reference>
<evidence type="ECO:0008006" key="4">
    <source>
        <dbReference type="Google" id="ProtNLM"/>
    </source>
</evidence>
<proteinExistence type="predicted"/>
<sequence length="122" mass="14043">MEIPLKWSGSAKNHGVIDAVLRALVCVTGLAAIISLSSLQNKAKCFPFGHTMILCVSTHCGMLLQHHHWHFISFSTEEDRWKLRKAAVSFCNARYRKLLYHAKFIIRRLRVYGDVRDCFLKL</sequence>
<gene>
    <name evidence="2" type="ORF">Tco_1045136</name>
</gene>